<dbReference type="EMBL" id="JACHJS010000001">
    <property type="protein sequence ID" value="MBB4966725.1"/>
    <property type="molecule type" value="Genomic_DNA"/>
</dbReference>
<comment type="caution">
    <text evidence="1">The sequence shown here is derived from an EMBL/GenBank/DDBJ whole genome shotgun (WGS) entry which is preliminary data.</text>
</comment>
<organism evidence="1 2">
    <name type="scientific">Saccharothrix violaceirubra</name>
    <dbReference type="NCBI Taxonomy" id="413306"/>
    <lineage>
        <taxon>Bacteria</taxon>
        <taxon>Bacillati</taxon>
        <taxon>Actinomycetota</taxon>
        <taxon>Actinomycetes</taxon>
        <taxon>Pseudonocardiales</taxon>
        <taxon>Pseudonocardiaceae</taxon>
        <taxon>Saccharothrix</taxon>
    </lineage>
</organism>
<sequence length="312" mass="33625">MDTLGAVAHRGGLLVRRPELTVGVKLAVARTTGMDWELIARRPPDRRSATRRQQDVRLVPPLEPAPRRLLPTADEGLDLRFGTLDDAGRAHWHFPVHSSAGTGDHHEGPSHDVVFRLPPAFDRITLVFAWPEIGFPETTITLPLPDRTAVDRATRSVWDAPVTATTPVPHLARRTAAHLRANAEEGIGIAPPQVLHRGEHAAIVLTHLAAVDRVLSFGLSGHAHGDTARTIARTAFGPPHGTDPSPTVAFVADGEAFQVQAYSGTSFGSGAVHTDRQDFFVPRPHDDVLDLLVAWPIVGLAEAHARITPAGP</sequence>
<evidence type="ECO:0000313" key="1">
    <source>
        <dbReference type="EMBL" id="MBB4966725.1"/>
    </source>
</evidence>
<evidence type="ECO:0000313" key="2">
    <source>
        <dbReference type="Proteomes" id="UP000542674"/>
    </source>
</evidence>
<name>A0A7W7WWU4_9PSEU</name>
<dbReference type="Proteomes" id="UP000542674">
    <property type="component" value="Unassembled WGS sequence"/>
</dbReference>
<accession>A0A7W7WWU4</accession>
<gene>
    <name evidence="1" type="ORF">F4559_004084</name>
</gene>
<dbReference type="RefSeq" id="WP_184670935.1">
    <property type="nucleotide sequence ID" value="NZ_BAABAI010000022.1"/>
</dbReference>
<protein>
    <submittedName>
        <fullName evidence="1">Uncharacterized protein</fullName>
    </submittedName>
</protein>
<proteinExistence type="predicted"/>
<keyword evidence="2" id="KW-1185">Reference proteome</keyword>
<reference evidence="1 2" key="1">
    <citation type="submission" date="2020-08" db="EMBL/GenBank/DDBJ databases">
        <title>Sequencing the genomes of 1000 actinobacteria strains.</title>
        <authorList>
            <person name="Klenk H.-P."/>
        </authorList>
    </citation>
    <scope>NUCLEOTIDE SEQUENCE [LARGE SCALE GENOMIC DNA]</scope>
    <source>
        <strain evidence="1 2">DSM 45084</strain>
    </source>
</reference>
<dbReference type="AlphaFoldDB" id="A0A7W7WWU4"/>